<keyword evidence="6 7" id="KW-0472">Membrane</keyword>
<feature type="transmembrane region" description="Helical" evidence="7">
    <location>
        <begin position="378"/>
        <end position="399"/>
    </location>
</feature>
<sequence>MNQTASIHMNETITIQQPVAVQRKAGAAQAWTLIFAMFLPIMAIIALAPALPTLIGHFSYIPNFGVFVPMILTAPALCIAILSPFAGRLSDLFGRRRLLLIAMFLYGFGGLVPLFVDSFAAVMTGRILLGIAEAFILTIGNALLADYFPEEERPKWLSIQGMVGPFLAALIMFGSGFLAAKGWQYPFIVYALAFPIFFAAWFYIWEPIQRTEEKIKVDMKTFPWRTVLWIALVTLITSVIYYVFIIHFSLVLTANGIKEEGKIGMISAIVSLTVPLGAYIYKRLSNRSIYFLLLVIYALMGIGYIGISMMHEEKLIMAAAFIQQTAVGMTVSALVAWALMNLPAEHRGLGMGIWGASFFIGQFVNPLVIGFINGFTDGIIGTVTVIGVICIVLAVAVWLPKFYGQKKTKALV</sequence>
<dbReference type="PROSITE" id="PS00216">
    <property type="entry name" value="SUGAR_TRANSPORT_1"/>
    <property type="match status" value="1"/>
</dbReference>
<feature type="transmembrane region" description="Helical" evidence="7">
    <location>
        <begin position="30"/>
        <end position="52"/>
    </location>
</feature>
<evidence type="ECO:0000256" key="5">
    <source>
        <dbReference type="ARBA" id="ARBA00022989"/>
    </source>
</evidence>
<feature type="transmembrane region" description="Helical" evidence="7">
    <location>
        <begin position="156"/>
        <end position="179"/>
    </location>
</feature>
<keyword evidence="4 7" id="KW-0812">Transmembrane</keyword>
<proteinExistence type="predicted"/>
<evidence type="ECO:0000256" key="7">
    <source>
        <dbReference type="SAM" id="Phobius"/>
    </source>
</evidence>
<dbReference type="Gene3D" id="1.20.1250.20">
    <property type="entry name" value="MFS general substrate transporter like domains"/>
    <property type="match status" value="1"/>
</dbReference>
<dbReference type="PANTHER" id="PTHR23517:SF3">
    <property type="entry name" value="INTEGRAL MEMBRANE TRANSPORT PROTEIN"/>
    <property type="match status" value="1"/>
</dbReference>
<feature type="transmembrane region" description="Helical" evidence="7">
    <location>
        <begin position="98"/>
        <end position="116"/>
    </location>
</feature>
<dbReference type="InterPro" id="IPR005829">
    <property type="entry name" value="Sugar_transporter_CS"/>
</dbReference>
<feature type="transmembrane region" description="Helical" evidence="7">
    <location>
        <begin position="122"/>
        <end position="144"/>
    </location>
</feature>
<evidence type="ECO:0000256" key="1">
    <source>
        <dbReference type="ARBA" id="ARBA00004651"/>
    </source>
</evidence>
<protein>
    <submittedName>
        <fullName evidence="9">MFS transporter</fullName>
    </submittedName>
</protein>
<dbReference type="CDD" id="cd17473">
    <property type="entry name" value="MFS_arabinose_efflux_permease_like"/>
    <property type="match status" value="1"/>
</dbReference>
<dbReference type="GO" id="GO:0005886">
    <property type="term" value="C:plasma membrane"/>
    <property type="evidence" value="ECO:0007669"/>
    <property type="project" value="UniProtKB-SubCell"/>
</dbReference>
<dbReference type="AlphaFoldDB" id="A0A5B8V5T1"/>
<feature type="domain" description="Major facilitator superfamily (MFS) profile" evidence="8">
    <location>
        <begin position="29"/>
        <end position="405"/>
    </location>
</feature>
<evidence type="ECO:0000256" key="6">
    <source>
        <dbReference type="ARBA" id="ARBA00023136"/>
    </source>
</evidence>
<feature type="transmembrane region" description="Helical" evidence="7">
    <location>
        <begin position="185"/>
        <end position="205"/>
    </location>
</feature>
<gene>
    <name evidence="9" type="ORF">FRZ67_05790</name>
</gene>
<feature type="transmembrane region" description="Helical" evidence="7">
    <location>
        <begin position="351"/>
        <end position="372"/>
    </location>
</feature>
<feature type="transmembrane region" description="Helical" evidence="7">
    <location>
        <begin position="288"/>
        <end position="309"/>
    </location>
</feature>
<feature type="transmembrane region" description="Helical" evidence="7">
    <location>
        <begin position="315"/>
        <end position="339"/>
    </location>
</feature>
<dbReference type="EMBL" id="CP042435">
    <property type="protein sequence ID" value="QEC66837.1"/>
    <property type="molecule type" value="Genomic_DNA"/>
</dbReference>
<dbReference type="InterPro" id="IPR036259">
    <property type="entry name" value="MFS_trans_sf"/>
</dbReference>
<keyword evidence="2" id="KW-0813">Transport</keyword>
<evidence type="ECO:0000313" key="10">
    <source>
        <dbReference type="Proteomes" id="UP000321533"/>
    </source>
</evidence>
<dbReference type="GO" id="GO:0022857">
    <property type="term" value="F:transmembrane transporter activity"/>
    <property type="evidence" value="ECO:0007669"/>
    <property type="project" value="InterPro"/>
</dbReference>
<dbReference type="InterPro" id="IPR011701">
    <property type="entry name" value="MFS"/>
</dbReference>
<keyword evidence="10" id="KW-1185">Reference proteome</keyword>
<keyword evidence="3" id="KW-1003">Cell membrane</keyword>
<evidence type="ECO:0000256" key="3">
    <source>
        <dbReference type="ARBA" id="ARBA00022475"/>
    </source>
</evidence>
<feature type="transmembrane region" description="Helical" evidence="7">
    <location>
        <begin position="226"/>
        <end position="251"/>
    </location>
</feature>
<feature type="transmembrane region" description="Helical" evidence="7">
    <location>
        <begin position="64"/>
        <end position="86"/>
    </location>
</feature>
<evidence type="ECO:0000256" key="4">
    <source>
        <dbReference type="ARBA" id="ARBA00022692"/>
    </source>
</evidence>
<dbReference type="InterPro" id="IPR020846">
    <property type="entry name" value="MFS_dom"/>
</dbReference>
<dbReference type="Proteomes" id="UP000321533">
    <property type="component" value="Chromosome"/>
</dbReference>
<accession>A0A5B8V5T1</accession>
<evidence type="ECO:0000256" key="2">
    <source>
        <dbReference type="ARBA" id="ARBA00022448"/>
    </source>
</evidence>
<evidence type="ECO:0000313" key="9">
    <source>
        <dbReference type="EMBL" id="QEC66837.1"/>
    </source>
</evidence>
<keyword evidence="5 7" id="KW-1133">Transmembrane helix</keyword>
<comment type="subcellular location">
    <subcellularLocation>
        <location evidence="1">Cell membrane</location>
        <topology evidence="1">Multi-pass membrane protein</topology>
    </subcellularLocation>
</comment>
<dbReference type="SUPFAM" id="SSF103473">
    <property type="entry name" value="MFS general substrate transporter"/>
    <property type="match status" value="1"/>
</dbReference>
<dbReference type="InterPro" id="IPR050171">
    <property type="entry name" value="MFS_Transporters"/>
</dbReference>
<dbReference type="KEGG" id="pgin:FRZ67_05790"/>
<dbReference type="PANTHER" id="PTHR23517">
    <property type="entry name" value="RESISTANCE PROTEIN MDTM, PUTATIVE-RELATED-RELATED"/>
    <property type="match status" value="1"/>
</dbReference>
<evidence type="ECO:0000259" key="8">
    <source>
        <dbReference type="PROSITE" id="PS50850"/>
    </source>
</evidence>
<reference evidence="9 10" key="1">
    <citation type="journal article" date="2016" name="Int. J. Syst. Evol. Microbiol.">
        <title>Panacibacter ginsenosidivorans gen. nov., sp. nov., with ginsenoside converting activity isolated from soil of a ginseng field.</title>
        <authorList>
            <person name="Siddiqi M.Z."/>
            <person name="Muhammad Shafi S."/>
            <person name="Choi K.D."/>
            <person name="Im W.T."/>
        </authorList>
    </citation>
    <scope>NUCLEOTIDE SEQUENCE [LARGE SCALE GENOMIC DNA]</scope>
    <source>
        <strain evidence="9 10">Gsoil1550</strain>
    </source>
</reference>
<feature type="transmembrane region" description="Helical" evidence="7">
    <location>
        <begin position="263"/>
        <end position="281"/>
    </location>
</feature>
<dbReference type="PROSITE" id="PS50850">
    <property type="entry name" value="MFS"/>
    <property type="match status" value="1"/>
</dbReference>
<dbReference type="Pfam" id="PF07690">
    <property type="entry name" value="MFS_1"/>
    <property type="match status" value="1"/>
</dbReference>
<name>A0A5B8V5T1_9BACT</name>
<organism evidence="9 10">
    <name type="scientific">Panacibacter ginsenosidivorans</name>
    <dbReference type="NCBI Taxonomy" id="1813871"/>
    <lineage>
        <taxon>Bacteria</taxon>
        <taxon>Pseudomonadati</taxon>
        <taxon>Bacteroidota</taxon>
        <taxon>Chitinophagia</taxon>
        <taxon>Chitinophagales</taxon>
        <taxon>Chitinophagaceae</taxon>
        <taxon>Panacibacter</taxon>
    </lineage>
</organism>